<evidence type="ECO:0000313" key="4">
    <source>
        <dbReference type="Proteomes" id="UP001145021"/>
    </source>
</evidence>
<proteinExistence type="inferred from homology"/>
<protein>
    <recommendedName>
        <fullName evidence="1">Serine/threonine-protein kinase TOR</fullName>
        <ecNumber evidence="1">2.7.11.1</ecNumber>
    </recommendedName>
</protein>
<dbReference type="GO" id="GO:0031929">
    <property type="term" value="P:TOR signaling"/>
    <property type="evidence" value="ECO:0007669"/>
    <property type="project" value="TreeGrafter"/>
</dbReference>
<organism evidence="3 4">
    <name type="scientific">Coemansia asiatica</name>
    <dbReference type="NCBI Taxonomy" id="1052880"/>
    <lineage>
        <taxon>Eukaryota</taxon>
        <taxon>Fungi</taxon>
        <taxon>Fungi incertae sedis</taxon>
        <taxon>Zoopagomycota</taxon>
        <taxon>Kickxellomycotina</taxon>
        <taxon>Kickxellomycetes</taxon>
        <taxon>Kickxellales</taxon>
        <taxon>Kickxellaceae</taxon>
        <taxon>Coemansia</taxon>
    </lineage>
</organism>
<keyword evidence="1 3" id="KW-0418">Kinase</keyword>
<dbReference type="GO" id="GO:0005524">
    <property type="term" value="F:ATP binding"/>
    <property type="evidence" value="ECO:0007669"/>
    <property type="project" value="UniProtKB-KW"/>
</dbReference>
<comment type="catalytic activity">
    <reaction evidence="1">
        <text>L-threonyl-[protein] + ATP = O-phospho-L-threonyl-[protein] + ADP + H(+)</text>
        <dbReference type="Rhea" id="RHEA:46608"/>
        <dbReference type="Rhea" id="RHEA-COMP:11060"/>
        <dbReference type="Rhea" id="RHEA-COMP:11605"/>
        <dbReference type="ChEBI" id="CHEBI:15378"/>
        <dbReference type="ChEBI" id="CHEBI:30013"/>
        <dbReference type="ChEBI" id="CHEBI:30616"/>
        <dbReference type="ChEBI" id="CHEBI:61977"/>
        <dbReference type="ChEBI" id="CHEBI:456216"/>
        <dbReference type="EC" id="2.7.11.1"/>
    </reaction>
</comment>
<name>A0A9W7XH60_9FUNG</name>
<dbReference type="GO" id="GO:0004674">
    <property type="term" value="F:protein serine/threonine kinase activity"/>
    <property type="evidence" value="ECO:0007669"/>
    <property type="project" value="UniProtKB-KW"/>
</dbReference>
<sequence>MSSKHIQSGLIQKLRSLNKDERQSASVDLLKLLEDAASSGKHGDNNPVYTELNLLVRSLLESSNNQDHLACTTMLLTLAAMDTLEKNQKVRLMIQLGSLFKKNDMAVCVEAAEVYKRVIQKKWPEVVPLVEKELNQSFEWLENERNEVRWITALLLLETLCGSGIPVVCGYTLKVLNYISPLLRSSKLELRMQAARTFDACLTQVPRQNDMLRSILLNHVSEELVKDWQLGTVEGYHAALFRCQGLLQYGGTFMQTHFQEASEMALKLRDYRDPVVRKKAMSIFPVLAQYSPKSFANFRINGNTLLATISDYLINQARVNERERASSFLSLASIARCCKEDFECFLEPTTKAIREILMQQSKTRNITNETDESTTAILQTIAILAKAFGPSLTKHIHEILNLMFTTGLNQALCESLADIGNSIARLQKPIQDRLLDMVSIILVDMPFRSVQPSLDSLENRIGTMSLHYTPSISTRESLEVGLTGPIPIASAIENAEIVTDSLNNSAVTLEVSSKSQQGNSTSSLETENNAIRSGSESMSLVVSAAKKIAITDETLIFALCILSNFNFSSRNMSGFVTNSLIPYLTHSSAAVRRSAMQAITHILISDSLYDMIAGAGFEVTAEVVQRLIASAVTDIDPEVRLMAVSMLEKGHCFDFHMGKSQNIQSLFLLLNDEAFDVRLTVISIIGRIVNVNPSHVMPPMRCLIVQLLTQLESARSIRERDESTQMIMMLVLSANQSIHPYVSDILRTILPRINNGPPQQVSRLFDTIAALARINSNAIAPYANRILASIVQTLSNSSSSRKRMSALKALGNCASYCGMVIYPYKQYPQLFTTLLLLLKTESDEMKEETMRVIGALGAIDPHQYKEAVNQDLIKGGSTSNMSGVSGTFATFSIENNYNISVNPGGDANINGATDNPFSGARAGTGAGIRRQGSLLGKKHGFNAAKRGGGGKRQAGPPPNVMTVFNSEMPRDNLVGDIQVDSYGTEFTSDPNYYISVSVNALLRILNSPADAKSHLLAVQALNTMFAPLQNVCGQYLDSVVPAILRAMRAAPPEAAESYIERLGRLVGIARQLIRPYLEPLFELFDSEAVISEQQQNVLIGLIEVMVDALSGNLGEHTSKVVMFLISVIDRDVSKTCRQALNAIHALQILSPSLDNYLFLVMPRLIALLNPETKQAVVMIRSLETIQSIASSVSCRSFASRILQTLIRLLQTTLALELQTSIIDTLCILMEQLQDEFTLFMPTINAIMKKRGIADNPKYERHSWLLFSGKLEPVQKQRVQPFLQGESGQTDLLLGNSTFEIPRLNIDINQLRNSWLVQQHQQQQSQQQQGNSVNLMRWLDNFTIELIGQSPSPPIRACKELARSNQGLRGELFNAAFVSCWTVLPLEYQQEMFKYLQDVASRPDVPADILQTILSLAGFMERDEKQIPINPKVLGEYASRCHALAKELHYKETEWTVEGDYDTIKQLIELNQSLDMHDSAIGILNYVRKEQPDIEESVECSPILDQQHYQ</sequence>
<dbReference type="InterPro" id="IPR016024">
    <property type="entry name" value="ARM-type_fold"/>
</dbReference>
<evidence type="ECO:0000313" key="3">
    <source>
        <dbReference type="EMBL" id="KAJ1643160.1"/>
    </source>
</evidence>
<dbReference type="Pfam" id="PF11865">
    <property type="entry name" value="mTOR_dom"/>
    <property type="match status" value="2"/>
</dbReference>
<dbReference type="EC" id="2.7.11.1" evidence="1"/>
<dbReference type="PANTHER" id="PTHR11139:SF9">
    <property type="entry name" value="SERINE_THREONINE-PROTEIN KINASE MTOR"/>
    <property type="match status" value="1"/>
</dbReference>
<dbReference type="SMART" id="SM01346">
    <property type="entry name" value="DUF3385"/>
    <property type="match status" value="1"/>
</dbReference>
<dbReference type="InterPro" id="IPR011989">
    <property type="entry name" value="ARM-like"/>
</dbReference>
<dbReference type="InterPro" id="IPR024585">
    <property type="entry name" value="mTOR_dom"/>
</dbReference>
<dbReference type="GO" id="GO:0005737">
    <property type="term" value="C:cytoplasm"/>
    <property type="evidence" value="ECO:0007669"/>
    <property type="project" value="TreeGrafter"/>
</dbReference>
<dbReference type="Gene3D" id="1.25.10.10">
    <property type="entry name" value="Leucine-rich Repeat Variant"/>
    <property type="match status" value="3"/>
</dbReference>
<dbReference type="GO" id="GO:0005634">
    <property type="term" value="C:nucleus"/>
    <property type="evidence" value="ECO:0007669"/>
    <property type="project" value="TreeGrafter"/>
</dbReference>
<keyword evidence="1" id="KW-0067">ATP-binding</keyword>
<gene>
    <name evidence="3" type="primary">TOR1_2</name>
    <name evidence="3" type="ORF">LPJ64_005041</name>
</gene>
<keyword evidence="1 3" id="KW-0808">Transferase</keyword>
<dbReference type="GO" id="GO:0031931">
    <property type="term" value="C:TORC1 complex"/>
    <property type="evidence" value="ECO:0007669"/>
    <property type="project" value="TreeGrafter"/>
</dbReference>
<dbReference type="InterPro" id="IPR050517">
    <property type="entry name" value="DDR_Repair_Kinase"/>
</dbReference>
<keyword evidence="4" id="KW-1185">Reference proteome</keyword>
<reference evidence="3" key="1">
    <citation type="submission" date="2022-07" db="EMBL/GenBank/DDBJ databases">
        <title>Phylogenomic reconstructions and comparative analyses of Kickxellomycotina fungi.</title>
        <authorList>
            <person name="Reynolds N.K."/>
            <person name="Stajich J.E."/>
            <person name="Barry K."/>
            <person name="Grigoriev I.V."/>
            <person name="Crous P."/>
            <person name="Smith M.E."/>
        </authorList>
    </citation>
    <scope>NUCLEOTIDE SEQUENCE</scope>
    <source>
        <strain evidence="3">NBRC 105413</strain>
    </source>
</reference>
<keyword evidence="1" id="KW-0723">Serine/threonine-protein kinase</keyword>
<dbReference type="Proteomes" id="UP001145021">
    <property type="component" value="Unassembled WGS sequence"/>
</dbReference>
<evidence type="ECO:0000259" key="2">
    <source>
        <dbReference type="SMART" id="SM01346"/>
    </source>
</evidence>
<dbReference type="GO" id="GO:0016242">
    <property type="term" value="P:negative regulation of macroautophagy"/>
    <property type="evidence" value="ECO:0007669"/>
    <property type="project" value="TreeGrafter"/>
</dbReference>
<dbReference type="EMBL" id="JANBOH010000288">
    <property type="protein sequence ID" value="KAJ1643160.1"/>
    <property type="molecule type" value="Genomic_DNA"/>
</dbReference>
<evidence type="ECO:0000256" key="1">
    <source>
        <dbReference type="RuleBase" id="RU364109"/>
    </source>
</evidence>
<dbReference type="SUPFAM" id="SSF48371">
    <property type="entry name" value="ARM repeat"/>
    <property type="match status" value="2"/>
</dbReference>
<dbReference type="GO" id="GO:0031932">
    <property type="term" value="C:TORC2 complex"/>
    <property type="evidence" value="ECO:0007669"/>
    <property type="project" value="TreeGrafter"/>
</dbReference>
<dbReference type="PANTHER" id="PTHR11139">
    <property type="entry name" value="ATAXIA TELANGIECTASIA MUTATED ATM -RELATED"/>
    <property type="match status" value="1"/>
</dbReference>
<feature type="domain" description="Serine/threonine-protein kinase mTOR" evidence="2">
    <location>
        <begin position="820"/>
        <end position="1070"/>
    </location>
</feature>
<keyword evidence="1" id="KW-0547">Nucleotide-binding</keyword>
<comment type="caution">
    <text evidence="3">The sequence shown here is derived from an EMBL/GenBank/DDBJ whole genome shotgun (WGS) entry which is preliminary data.</text>
</comment>
<comment type="similarity">
    <text evidence="1">Belongs to the PI3/PI4-kinase family.</text>
</comment>
<accession>A0A9W7XH60</accession>